<sequence>MKKTPIAIAVVGVLAVAYVGSSWYLGTKIEKMVDTQITRLNSRLASEFALNGIDTPPYLEKVSYERGIFSSEARYRVGIRGEEGSLVLHDAISHGPLPWAALSHGMFAPALAFSKTTVDANDPNAAKAKAFFGDKEPFIGYTRIGFGQTIAFDWKISPAKHSTEEVSIDFAGLNLEGTASTDGQEWDAKGGSAGLTVNDLESENPFRLSFGKMDFVAKTERSAFDIGVGTSSLSIDDFLIDNIDNNSDRKISIKRIGVTSGVAEEGKTAFNANAVYSVNGINIGQQDFGDVVLDARLNRLDGAALQGLYKAYEDLMESGKLRTISDPSQILAMPGIQDNLIGLLSQAPQLLVTLDTTNTAGKSTLDLAVDTAAPAKLNQPGPEIIKRVHATLTLDKNMVAESYQRFLMIDGMPADTAKEHVEATLPATMESLVEEGALTLTDDGKYTGYITFENGSLVINGDEVPPFMIPLLFGMLASGFDSPEISQGSAPELEEFRFEEEQVVPQQ</sequence>
<keyword evidence="3" id="KW-1185">Reference proteome</keyword>
<evidence type="ECO:0000313" key="2">
    <source>
        <dbReference type="EMBL" id="RZS73599.1"/>
    </source>
</evidence>
<dbReference type="RefSeq" id="WP_068367094.1">
    <property type="nucleotide sequence ID" value="NZ_CBCSEB010000002.1"/>
</dbReference>
<dbReference type="STRING" id="206506.AAV32_02245"/>
<dbReference type="EMBL" id="SGWZ01000001">
    <property type="protein sequence ID" value="RZS73599.1"/>
    <property type="molecule type" value="Genomic_DNA"/>
</dbReference>
<gene>
    <name evidence="1" type="ORF">AAV32_02245</name>
    <name evidence="2" type="ORF">EV679_0797</name>
</gene>
<proteinExistence type="predicted"/>
<dbReference type="Proteomes" id="UP000078084">
    <property type="component" value="Unassembled WGS sequence"/>
</dbReference>
<name>A0A171KW67_9BURK</name>
<evidence type="ECO:0000313" key="1">
    <source>
        <dbReference type="EMBL" id="KKO73134.1"/>
    </source>
</evidence>
<dbReference type="InterPro" id="IPR010352">
    <property type="entry name" value="DUF945"/>
</dbReference>
<protein>
    <submittedName>
        <fullName evidence="2">Uncharacterized protein YdgA (DUF945 family)</fullName>
    </submittedName>
</protein>
<dbReference type="AlphaFoldDB" id="A0A171KW67"/>
<comment type="caution">
    <text evidence="1">The sequence shown here is derived from an EMBL/GenBank/DDBJ whole genome shotgun (WGS) entry which is preliminary data.</text>
</comment>
<accession>A0A171KW67</accession>
<dbReference type="EMBL" id="LBNE01000001">
    <property type="protein sequence ID" value="KKO73134.1"/>
    <property type="molecule type" value="Genomic_DNA"/>
</dbReference>
<dbReference type="OrthoDB" id="5444681at2"/>
<reference evidence="1 3" key="1">
    <citation type="submission" date="2015-04" db="EMBL/GenBank/DDBJ databases">
        <title>Genome sequence of Kerstersia gyiorum CG1.</title>
        <authorList>
            <person name="Greninger A.L."/>
            <person name="Kozyreva V."/>
            <person name="Chaturvedi V."/>
        </authorList>
    </citation>
    <scope>NUCLEOTIDE SEQUENCE [LARGE SCALE GENOMIC DNA]</scope>
    <source>
        <strain evidence="1 3">CG1</strain>
    </source>
</reference>
<reference evidence="2 4" key="2">
    <citation type="submission" date="2019-02" db="EMBL/GenBank/DDBJ databases">
        <title>Genomic Encyclopedia of Type Strains, Phase IV (KMG-IV): sequencing the most valuable type-strain genomes for metagenomic binning, comparative biology and taxonomic classification.</title>
        <authorList>
            <person name="Goeker M."/>
        </authorList>
    </citation>
    <scope>NUCLEOTIDE SEQUENCE [LARGE SCALE GENOMIC DNA]</scope>
    <source>
        <strain evidence="2 4">DSM 16618</strain>
    </source>
</reference>
<dbReference type="Proteomes" id="UP000292039">
    <property type="component" value="Unassembled WGS sequence"/>
</dbReference>
<evidence type="ECO:0000313" key="4">
    <source>
        <dbReference type="Proteomes" id="UP000292039"/>
    </source>
</evidence>
<evidence type="ECO:0000313" key="3">
    <source>
        <dbReference type="Proteomes" id="UP000078084"/>
    </source>
</evidence>
<dbReference type="Pfam" id="PF06097">
    <property type="entry name" value="DUF945"/>
    <property type="match status" value="1"/>
</dbReference>
<organism evidence="1 3">
    <name type="scientific">Kerstersia gyiorum</name>
    <dbReference type="NCBI Taxonomy" id="206506"/>
    <lineage>
        <taxon>Bacteria</taxon>
        <taxon>Pseudomonadati</taxon>
        <taxon>Pseudomonadota</taxon>
        <taxon>Betaproteobacteria</taxon>
        <taxon>Burkholderiales</taxon>
        <taxon>Alcaligenaceae</taxon>
        <taxon>Kerstersia</taxon>
    </lineage>
</organism>